<keyword evidence="2" id="KW-0167">Capsid protein</keyword>
<evidence type="ECO:0000259" key="1">
    <source>
        <dbReference type="Pfam" id="PF07552"/>
    </source>
</evidence>
<keyword evidence="2" id="KW-0946">Virion</keyword>
<sequence length="168" mass="18456">MPRRTPQFSQQRAPVVYNTGRQNRLSCGGPKRWNALDPSSCHPLDSDDTQDATQTIKTSQQSYESIVVRDSCDVEVTTTSTQAAVNVQIGLQAAIALIISISVADSDRADELTQELNEKIKTTQINRQQTYIENSRGVNVTTTDTDVAVNAQILLQVLLALVARLNIL</sequence>
<dbReference type="Pfam" id="PF07552">
    <property type="entry name" value="Coat_X"/>
    <property type="match status" value="2"/>
</dbReference>
<dbReference type="InterPro" id="IPR011428">
    <property type="entry name" value="Spore_coat_X/V"/>
</dbReference>
<dbReference type="RefSeq" id="WP_343783658.1">
    <property type="nucleotide sequence ID" value="NZ_BAAACZ010000018.1"/>
</dbReference>
<keyword evidence="3" id="KW-1185">Reference proteome</keyword>
<proteinExistence type="predicted"/>
<dbReference type="Proteomes" id="UP001500740">
    <property type="component" value="Unassembled WGS sequence"/>
</dbReference>
<comment type="caution">
    <text evidence="2">The sequence shown here is derived from an EMBL/GenBank/DDBJ whole genome shotgun (WGS) entry which is preliminary data.</text>
</comment>
<evidence type="ECO:0000313" key="3">
    <source>
        <dbReference type="Proteomes" id="UP001500740"/>
    </source>
</evidence>
<gene>
    <name evidence="2" type="ORF">GCM10008935_22580</name>
</gene>
<name>A0ABP3JXC4_9BACI</name>
<accession>A0ABP3JXC4</accession>
<dbReference type="EMBL" id="BAAACZ010000018">
    <property type="protein sequence ID" value="GAA0466177.1"/>
    <property type="molecule type" value="Genomic_DNA"/>
</dbReference>
<reference evidence="3" key="1">
    <citation type="journal article" date="2019" name="Int. J. Syst. Evol. Microbiol.">
        <title>The Global Catalogue of Microorganisms (GCM) 10K type strain sequencing project: providing services to taxonomists for standard genome sequencing and annotation.</title>
        <authorList>
            <consortium name="The Broad Institute Genomics Platform"/>
            <consortium name="The Broad Institute Genome Sequencing Center for Infectious Disease"/>
            <person name="Wu L."/>
            <person name="Ma J."/>
        </authorList>
    </citation>
    <scope>NUCLEOTIDE SEQUENCE [LARGE SCALE GENOMIC DNA]</scope>
    <source>
        <strain evidence="3">JCM 14193</strain>
    </source>
</reference>
<feature type="domain" description="Spore coat protein X/V" evidence="1">
    <location>
        <begin position="111"/>
        <end position="167"/>
    </location>
</feature>
<protein>
    <submittedName>
        <fullName evidence="2">Spore coat protein</fullName>
    </submittedName>
</protein>
<organism evidence="2 3">
    <name type="scientific">Alkalibacillus silvisoli</name>
    <dbReference type="NCBI Taxonomy" id="392823"/>
    <lineage>
        <taxon>Bacteria</taxon>
        <taxon>Bacillati</taxon>
        <taxon>Bacillota</taxon>
        <taxon>Bacilli</taxon>
        <taxon>Bacillales</taxon>
        <taxon>Bacillaceae</taxon>
        <taxon>Alkalibacillus</taxon>
    </lineage>
</organism>
<evidence type="ECO:0000313" key="2">
    <source>
        <dbReference type="EMBL" id="GAA0466177.1"/>
    </source>
</evidence>
<feature type="domain" description="Spore coat protein X/V" evidence="1">
    <location>
        <begin position="48"/>
        <end position="103"/>
    </location>
</feature>